<proteinExistence type="predicted"/>
<keyword evidence="3" id="KW-1185">Reference proteome</keyword>
<dbReference type="Proteomes" id="UP000002296">
    <property type="component" value="Unassembled WGS sequence"/>
</dbReference>
<sequence>MAWCRESGMHEGEKPAWENRINADSRRKNKQTKTKRHSFFVFVFYCSGEKGKKGGDWDWGRKRWERVALARRKKWGDGRREKSGKESKCLKWEQKGGNDMAVHVFGACGCLLEDGVTHHSCHLYILWLHFFFSSHFFYHYCCIWSHATSVKSSFAATLNGASGLVLVFVEMPFGLCALSSMYAVFSSTFFFFFACPRFSLFFLFVCCGGDWEVSLLDMEAGDILHDIMGGNGPPLPQLQAPHEQRHESLPRRSKLVFLYSSDEEGDVDNSEKTRGVGVAKFTEVLTLNLLPNDLREMRLEAELAAQHHPHAALQSPGDTEQQPLLFTEDTAGENVSFAVQGRVKVVDALPLRECISSFGNKEVPLRRHLHAEETKRLAYARKRFRDDGDNEDRSSVEDAGQCGAASGNVVVAEPRPVFDGDGLARAIAVGGYRLTVDEHELQVSGVGEDVVTGEVDIGHDTLEDDYFDQEDDDEEEEDEELEEAVVVAVVEQLVRCCEVGELDESLREAGERFLVKARSCLQRLQTGELDLAAFGDEVQGDILRLSRAFQRFRRPKDAPVVIDGVVMDM</sequence>
<keyword evidence="1" id="KW-1133">Transmembrane helix</keyword>
<dbReference type="GeneID" id="3546324"/>
<accession>Q4DK46</accession>
<feature type="transmembrane region" description="Helical" evidence="1">
    <location>
        <begin position="121"/>
        <end position="140"/>
    </location>
</feature>
<gene>
    <name evidence="2" type="ORF">Tc00.1047053508827.20</name>
</gene>
<dbReference type="EMBL" id="AAHK01000396">
    <property type="protein sequence ID" value="EAN92886.1"/>
    <property type="molecule type" value="Genomic_DNA"/>
</dbReference>
<name>Q4DK46_TRYCC</name>
<protein>
    <submittedName>
        <fullName evidence="2">Uncharacterized protein</fullName>
    </submittedName>
</protein>
<evidence type="ECO:0000313" key="3">
    <source>
        <dbReference type="Proteomes" id="UP000002296"/>
    </source>
</evidence>
<dbReference type="PaxDb" id="353153-Q4DK46"/>
<feature type="transmembrane region" description="Helical" evidence="1">
    <location>
        <begin position="181"/>
        <end position="205"/>
    </location>
</feature>
<evidence type="ECO:0000256" key="1">
    <source>
        <dbReference type="SAM" id="Phobius"/>
    </source>
</evidence>
<dbReference type="AlphaFoldDB" id="Q4DK46"/>
<organism evidence="2 3">
    <name type="scientific">Trypanosoma cruzi (strain CL Brener)</name>
    <dbReference type="NCBI Taxonomy" id="353153"/>
    <lineage>
        <taxon>Eukaryota</taxon>
        <taxon>Discoba</taxon>
        <taxon>Euglenozoa</taxon>
        <taxon>Kinetoplastea</taxon>
        <taxon>Metakinetoplastina</taxon>
        <taxon>Trypanosomatida</taxon>
        <taxon>Trypanosomatidae</taxon>
        <taxon>Trypanosoma</taxon>
        <taxon>Schizotrypanum</taxon>
    </lineage>
</organism>
<dbReference type="KEGG" id="tcr:508827.20"/>
<evidence type="ECO:0000313" key="2">
    <source>
        <dbReference type="EMBL" id="EAN92886.1"/>
    </source>
</evidence>
<keyword evidence="1" id="KW-0812">Transmembrane</keyword>
<keyword evidence="1" id="KW-0472">Membrane</keyword>
<reference evidence="2 3" key="1">
    <citation type="journal article" date="2005" name="Science">
        <title>The genome sequence of Trypanosoma cruzi, etiologic agent of Chagas disease.</title>
        <authorList>
            <person name="El-Sayed N.M."/>
            <person name="Myler P.J."/>
            <person name="Bartholomeu D.C."/>
            <person name="Nilsson D."/>
            <person name="Aggarwal G."/>
            <person name="Tran A.N."/>
            <person name="Ghedin E."/>
            <person name="Worthey E.A."/>
            <person name="Delcher A.L."/>
            <person name="Blandin G."/>
            <person name="Westenberger S.J."/>
            <person name="Caler E."/>
            <person name="Cerqueira G.C."/>
            <person name="Branche C."/>
            <person name="Haas B."/>
            <person name="Anupama A."/>
            <person name="Arner E."/>
            <person name="Aslund L."/>
            <person name="Attipoe P."/>
            <person name="Bontempi E."/>
            <person name="Bringaud F."/>
            <person name="Burton P."/>
            <person name="Cadag E."/>
            <person name="Campbell D.A."/>
            <person name="Carrington M."/>
            <person name="Crabtree J."/>
            <person name="Darban H."/>
            <person name="da Silveira J.F."/>
            <person name="de Jong P."/>
            <person name="Edwards K."/>
            <person name="Englund P.T."/>
            <person name="Fazelina G."/>
            <person name="Feldblyum T."/>
            <person name="Ferella M."/>
            <person name="Frasch A.C."/>
            <person name="Gull K."/>
            <person name="Horn D."/>
            <person name="Hou L."/>
            <person name="Huang Y."/>
            <person name="Kindlund E."/>
            <person name="Klingbeil M."/>
            <person name="Kluge S."/>
            <person name="Koo H."/>
            <person name="Lacerda D."/>
            <person name="Levin M.J."/>
            <person name="Lorenzi H."/>
            <person name="Louie T."/>
            <person name="Machado C.R."/>
            <person name="McCulloch R."/>
            <person name="McKenna A."/>
            <person name="Mizuno Y."/>
            <person name="Mottram J.C."/>
            <person name="Nelson S."/>
            <person name="Ochaya S."/>
            <person name="Osoegawa K."/>
            <person name="Pai G."/>
            <person name="Parsons M."/>
            <person name="Pentony M."/>
            <person name="Pettersson U."/>
            <person name="Pop M."/>
            <person name="Ramirez J.L."/>
            <person name="Rinta J."/>
            <person name="Robertson L."/>
            <person name="Salzberg S.L."/>
            <person name="Sanchez D.O."/>
            <person name="Seyler A."/>
            <person name="Sharma R."/>
            <person name="Shetty J."/>
            <person name="Simpson A.J."/>
            <person name="Sisk E."/>
            <person name="Tammi M.T."/>
            <person name="Tarleton R."/>
            <person name="Teixeira S."/>
            <person name="Van Aken S."/>
            <person name="Vogt C."/>
            <person name="Ward P.N."/>
            <person name="Wickstead B."/>
            <person name="Wortman J."/>
            <person name="White O."/>
            <person name="Fraser C.M."/>
            <person name="Stuart K.D."/>
            <person name="Andersson B."/>
        </authorList>
    </citation>
    <scope>NUCLEOTIDE SEQUENCE [LARGE SCALE GENOMIC DNA]</scope>
    <source>
        <strain evidence="2 3">CL Brener</strain>
    </source>
</reference>
<dbReference type="RefSeq" id="XP_814737.1">
    <property type="nucleotide sequence ID" value="XM_809644.1"/>
</dbReference>
<comment type="caution">
    <text evidence="2">The sequence shown here is derived from an EMBL/GenBank/DDBJ whole genome shotgun (WGS) entry which is preliminary data.</text>
</comment>
<dbReference type="eggNOG" id="ENOG502S9WE">
    <property type="taxonomic scope" value="Eukaryota"/>
</dbReference>
<dbReference type="InParanoid" id="Q4DK46"/>